<evidence type="ECO:0000256" key="1">
    <source>
        <dbReference type="ARBA" id="ARBA00001970"/>
    </source>
</evidence>
<keyword evidence="6" id="KW-0408">Iron</keyword>
<dbReference type="Gene3D" id="1.10.489.10">
    <property type="entry name" value="Chloroperoxidase-like"/>
    <property type="match status" value="1"/>
</dbReference>
<dbReference type="RefSeq" id="XP_025599737.1">
    <property type="nucleotide sequence ID" value="XM_025739599.1"/>
</dbReference>
<sequence length="497" mass="52847">MKLSTPFATLATLALAGSAAAFPAFVGKGEAGIAELLARAESADPEFYARAKAADEAAFQAFRERSAEIRKGGEVYKKRADGKRSITALIDPASFKFNDAEQTVDLTSDEHKFIAPGPNDIRGPCPGLNLLANHGYLDRSGVTTLTQGIDAIVKVFGVGLDLAAALNAYAVLFNGNLLDLTWSIGGPYGSKGLGGVTNLLFGQPQGINAHNIYEGDASIVRQDYYEPGANNDNVLLKLDLFKELLADGGNNSADGVDVFTPEVMLKHKSRRWHQSVERNPLFFNSAFGGLVVTTAAERFVAEFAANNTADPETGANRIYLDEKNLFAFFSVERKADGELVYTPGHERLLPSWKRRPLGSPFSLVDIVITLLNAGRIDPSLLSVGGNAGKVNSFAGVDAGNLSGGVFNTAQLLEDPQALSCFLYQATVTELIPTQVQTLYKITGAALDFVGKTLAPAWGKLKGGDGDEPCQSFNTNAAGRVSVADAYKKFPGSKGALV</sequence>
<dbReference type="PANTHER" id="PTHR33577:SF1">
    <property type="entry name" value="HEME HALOPEROXIDASE FAMILY PROFILE DOMAIN-CONTAINING PROTEIN"/>
    <property type="match status" value="1"/>
</dbReference>
<name>A0A316ZEL4_9BASI</name>
<dbReference type="SUPFAM" id="SSF47571">
    <property type="entry name" value="Cloroperoxidase"/>
    <property type="match status" value="1"/>
</dbReference>
<dbReference type="InterPro" id="IPR036851">
    <property type="entry name" value="Chloroperoxidase-like_sf"/>
</dbReference>
<dbReference type="GeneID" id="37267145"/>
<dbReference type="AlphaFoldDB" id="A0A316ZEL4"/>
<evidence type="ECO:0000256" key="6">
    <source>
        <dbReference type="ARBA" id="ARBA00023004"/>
    </source>
</evidence>
<dbReference type="PANTHER" id="PTHR33577">
    <property type="entry name" value="STERIGMATOCYSTIN BIOSYNTHESIS PEROXIDASE STCC-RELATED"/>
    <property type="match status" value="1"/>
</dbReference>
<dbReference type="Proteomes" id="UP000245946">
    <property type="component" value="Unassembled WGS sequence"/>
</dbReference>
<dbReference type="EMBL" id="KZ819288">
    <property type="protein sequence ID" value="PWN99458.1"/>
    <property type="molecule type" value="Genomic_DNA"/>
</dbReference>
<reference evidence="10 11" key="1">
    <citation type="journal article" date="2018" name="Mol. Biol. Evol.">
        <title>Broad Genomic Sampling Reveals a Smut Pathogenic Ancestry of the Fungal Clade Ustilaginomycotina.</title>
        <authorList>
            <person name="Kijpornyongpan T."/>
            <person name="Mondo S.J."/>
            <person name="Barry K."/>
            <person name="Sandor L."/>
            <person name="Lee J."/>
            <person name="Lipzen A."/>
            <person name="Pangilinan J."/>
            <person name="LaButti K."/>
            <person name="Hainaut M."/>
            <person name="Henrissat B."/>
            <person name="Grigoriev I.V."/>
            <person name="Spatafora J.W."/>
            <person name="Aime M.C."/>
        </authorList>
    </citation>
    <scope>NUCLEOTIDE SEQUENCE [LARGE SCALE GENOMIC DNA]</scope>
    <source>
        <strain evidence="10 11">MCA 4186</strain>
    </source>
</reference>
<evidence type="ECO:0000259" key="9">
    <source>
        <dbReference type="PROSITE" id="PS51405"/>
    </source>
</evidence>
<evidence type="ECO:0000256" key="3">
    <source>
        <dbReference type="ARBA" id="ARBA00022617"/>
    </source>
</evidence>
<evidence type="ECO:0000313" key="10">
    <source>
        <dbReference type="EMBL" id="PWN99458.1"/>
    </source>
</evidence>
<evidence type="ECO:0000256" key="7">
    <source>
        <dbReference type="ARBA" id="ARBA00025795"/>
    </source>
</evidence>
<protein>
    <recommendedName>
        <fullName evidence="9">Heme haloperoxidase family profile domain-containing protein</fullName>
    </recommendedName>
</protein>
<evidence type="ECO:0000256" key="8">
    <source>
        <dbReference type="SAM" id="SignalP"/>
    </source>
</evidence>
<dbReference type="OrthoDB" id="407298at2759"/>
<keyword evidence="11" id="KW-1185">Reference proteome</keyword>
<keyword evidence="3" id="KW-0349">Heme</keyword>
<evidence type="ECO:0000256" key="5">
    <source>
        <dbReference type="ARBA" id="ARBA00023002"/>
    </source>
</evidence>
<feature type="signal peptide" evidence="8">
    <location>
        <begin position="1"/>
        <end position="21"/>
    </location>
</feature>
<feature type="chain" id="PRO_5016396190" description="Heme haloperoxidase family profile domain-containing protein" evidence="8">
    <location>
        <begin position="22"/>
        <end position="497"/>
    </location>
</feature>
<evidence type="ECO:0000313" key="11">
    <source>
        <dbReference type="Proteomes" id="UP000245946"/>
    </source>
</evidence>
<evidence type="ECO:0000256" key="2">
    <source>
        <dbReference type="ARBA" id="ARBA00022559"/>
    </source>
</evidence>
<keyword evidence="8" id="KW-0732">Signal</keyword>
<proteinExistence type="inferred from homology"/>
<dbReference type="InterPro" id="IPR000028">
    <property type="entry name" value="Chloroperoxidase"/>
</dbReference>
<dbReference type="Pfam" id="PF01328">
    <property type="entry name" value="Peroxidase_2"/>
    <property type="match status" value="1"/>
</dbReference>
<comment type="similarity">
    <text evidence="7">Belongs to the chloroperoxidase family.</text>
</comment>
<keyword evidence="5" id="KW-0560">Oxidoreductase</keyword>
<comment type="cofactor">
    <cofactor evidence="1">
        <name>heme b</name>
        <dbReference type="ChEBI" id="CHEBI:60344"/>
    </cofactor>
</comment>
<dbReference type="PROSITE" id="PS51405">
    <property type="entry name" value="HEME_HALOPEROXIDASE"/>
    <property type="match status" value="1"/>
</dbReference>
<dbReference type="GO" id="GO:0004601">
    <property type="term" value="F:peroxidase activity"/>
    <property type="evidence" value="ECO:0007669"/>
    <property type="project" value="UniProtKB-KW"/>
</dbReference>
<organism evidence="10 11">
    <name type="scientific">Tilletiopsis washingtonensis</name>
    <dbReference type="NCBI Taxonomy" id="58919"/>
    <lineage>
        <taxon>Eukaryota</taxon>
        <taxon>Fungi</taxon>
        <taxon>Dikarya</taxon>
        <taxon>Basidiomycota</taxon>
        <taxon>Ustilaginomycotina</taxon>
        <taxon>Exobasidiomycetes</taxon>
        <taxon>Entylomatales</taxon>
        <taxon>Entylomatales incertae sedis</taxon>
        <taxon>Tilletiopsis</taxon>
    </lineage>
</organism>
<accession>A0A316ZEL4</accession>
<feature type="domain" description="Heme haloperoxidase family profile" evidence="9">
    <location>
        <begin position="109"/>
        <end position="368"/>
    </location>
</feature>
<keyword evidence="4" id="KW-0479">Metal-binding</keyword>
<evidence type="ECO:0000256" key="4">
    <source>
        <dbReference type="ARBA" id="ARBA00022723"/>
    </source>
</evidence>
<keyword evidence="2" id="KW-0575">Peroxidase</keyword>
<gene>
    <name evidence="10" type="ORF">FA09DRAFT_231879</name>
</gene>
<dbReference type="GO" id="GO:0046872">
    <property type="term" value="F:metal ion binding"/>
    <property type="evidence" value="ECO:0007669"/>
    <property type="project" value="UniProtKB-KW"/>
</dbReference>